<dbReference type="EMBL" id="CABFNO020001296">
    <property type="protein sequence ID" value="CAG9977303.1"/>
    <property type="molecule type" value="Genomic_DNA"/>
</dbReference>
<feature type="chain" id="PRO_5040394947" description="CBM-cenC domain-containing protein" evidence="1">
    <location>
        <begin position="22"/>
        <end position="236"/>
    </location>
</feature>
<comment type="caution">
    <text evidence="2">The sequence shown here is derived from an EMBL/GenBank/DDBJ whole genome shotgun (WGS) entry which is preliminary data.</text>
</comment>
<organism evidence="2 3">
    <name type="scientific">Clonostachys byssicola</name>
    <dbReference type="NCBI Taxonomy" id="160290"/>
    <lineage>
        <taxon>Eukaryota</taxon>
        <taxon>Fungi</taxon>
        <taxon>Dikarya</taxon>
        <taxon>Ascomycota</taxon>
        <taxon>Pezizomycotina</taxon>
        <taxon>Sordariomycetes</taxon>
        <taxon>Hypocreomycetidae</taxon>
        <taxon>Hypocreales</taxon>
        <taxon>Bionectriaceae</taxon>
        <taxon>Clonostachys</taxon>
    </lineage>
</organism>
<dbReference type="Gene3D" id="2.60.120.260">
    <property type="entry name" value="Galactose-binding domain-like"/>
    <property type="match status" value="1"/>
</dbReference>
<evidence type="ECO:0000256" key="1">
    <source>
        <dbReference type="SAM" id="SignalP"/>
    </source>
</evidence>
<evidence type="ECO:0000313" key="2">
    <source>
        <dbReference type="EMBL" id="CAG9977303.1"/>
    </source>
</evidence>
<keyword evidence="3" id="KW-1185">Reference proteome</keyword>
<accession>A0A9N9U4T6</accession>
<evidence type="ECO:0000313" key="3">
    <source>
        <dbReference type="Proteomes" id="UP000754883"/>
    </source>
</evidence>
<gene>
    <name evidence="2" type="ORF">CBYS24578_00016165</name>
</gene>
<proteinExistence type="predicted"/>
<feature type="signal peptide" evidence="1">
    <location>
        <begin position="1"/>
        <end position="21"/>
    </location>
</feature>
<dbReference type="AlphaFoldDB" id="A0A9N9U4T6"/>
<evidence type="ECO:0008006" key="4">
    <source>
        <dbReference type="Google" id="ProtNLM"/>
    </source>
</evidence>
<protein>
    <recommendedName>
        <fullName evidence="4">CBM-cenC domain-containing protein</fullName>
    </recommendedName>
</protein>
<sequence>MVSLSRAATLISATLFGSTLALDPVCVTVRGLNFVTNPGFGSGTSRWNQIPTGAGGVVQTGEQADGTNGPFYRSILQSISGATAGTEYALSINYQGFIPQTSTVASTSCTIRAAITASVVSTTLLTESPTLFKGAQPWTIAQASFVAPASAFSLQIFGTCSVTSTAPGIQMRFDNIFLGASALVCTQPSSTEVPSTQISSTQVSSTQVSSTVSSSISTSEVSSAPPTLYSLNSYNA</sequence>
<dbReference type="Proteomes" id="UP000754883">
    <property type="component" value="Unassembled WGS sequence"/>
</dbReference>
<name>A0A9N9U4T6_9HYPO</name>
<keyword evidence="1" id="KW-0732">Signal</keyword>
<reference evidence="2" key="1">
    <citation type="submission" date="2021-10" db="EMBL/GenBank/DDBJ databases">
        <authorList>
            <person name="Piombo E."/>
        </authorList>
    </citation>
    <scope>NUCLEOTIDE SEQUENCE</scope>
</reference>
<dbReference type="OrthoDB" id="10471539at2759"/>